<organism evidence="1 2">
    <name type="scientific">Candidatus Roizmanbacteria bacterium RIFCSPLOWO2_01_FULL_35_13</name>
    <dbReference type="NCBI Taxonomy" id="1802055"/>
    <lineage>
        <taxon>Bacteria</taxon>
        <taxon>Candidatus Roizmaniibacteriota</taxon>
    </lineage>
</organism>
<evidence type="ECO:0000313" key="1">
    <source>
        <dbReference type="EMBL" id="OGK40716.1"/>
    </source>
</evidence>
<protein>
    <submittedName>
        <fullName evidence="1">Uncharacterized protein</fullName>
    </submittedName>
</protein>
<sequence>MPENSLKLVRKRKILVKEFAPTVNNFPIIGIQSPETRSLNVGYIEKQGRRSSFIPCRLNLGGFCETMAEAATIQSLNTPLIKKIITQYNPSEISTITILREAAACHLSTALYQVGVNNYYSDCFIGATHVKKANLITASYQYENKEGLCKGGFWIIADSIAAGRNLTVTLKSLLPKYQPKEILFLVPIGNRWGINRLSQLLNKHKIKATFLVWGALFGLNPENRYDEPWGLPDCEPIDYRDQQTFISIYGPDLCVGGDFGNDFYCVYLALELYKEQLKKLKIKPKIPSLEQVLKIYKPDELIVKLPLK</sequence>
<reference evidence="1 2" key="1">
    <citation type="journal article" date="2016" name="Nat. Commun.">
        <title>Thousands of microbial genomes shed light on interconnected biogeochemical processes in an aquifer system.</title>
        <authorList>
            <person name="Anantharaman K."/>
            <person name="Brown C.T."/>
            <person name="Hug L.A."/>
            <person name="Sharon I."/>
            <person name="Castelle C.J."/>
            <person name="Probst A.J."/>
            <person name="Thomas B.C."/>
            <person name="Singh A."/>
            <person name="Wilkins M.J."/>
            <person name="Karaoz U."/>
            <person name="Brodie E.L."/>
            <person name="Williams K.H."/>
            <person name="Hubbard S.S."/>
            <person name="Banfield J.F."/>
        </authorList>
    </citation>
    <scope>NUCLEOTIDE SEQUENCE [LARGE SCALE GENOMIC DNA]</scope>
</reference>
<name>A0A1F7IBI0_9BACT</name>
<proteinExistence type="predicted"/>
<dbReference type="Proteomes" id="UP000179270">
    <property type="component" value="Unassembled WGS sequence"/>
</dbReference>
<comment type="caution">
    <text evidence="1">The sequence shown here is derived from an EMBL/GenBank/DDBJ whole genome shotgun (WGS) entry which is preliminary data.</text>
</comment>
<gene>
    <name evidence="1" type="ORF">A3A74_03815</name>
</gene>
<evidence type="ECO:0000313" key="2">
    <source>
        <dbReference type="Proteomes" id="UP000179270"/>
    </source>
</evidence>
<accession>A0A1F7IBI0</accession>
<dbReference type="EMBL" id="MGAF01000026">
    <property type="protein sequence ID" value="OGK40716.1"/>
    <property type="molecule type" value="Genomic_DNA"/>
</dbReference>
<dbReference type="AlphaFoldDB" id="A0A1F7IBI0"/>